<feature type="active site" description="Proton donor" evidence="13">
    <location>
        <position position="58"/>
    </location>
</feature>
<dbReference type="GO" id="GO:0009231">
    <property type="term" value="P:riboflavin biosynthetic process"/>
    <property type="evidence" value="ECO:0007669"/>
    <property type="project" value="UniProtKB-UniPathway"/>
</dbReference>
<feature type="binding site" evidence="14">
    <location>
        <position position="212"/>
    </location>
    <ligand>
        <name>substrate</name>
    </ligand>
</feature>
<feature type="binding site" evidence="14">
    <location>
        <position position="162"/>
    </location>
    <ligand>
        <name>NADP(+)</name>
        <dbReference type="ChEBI" id="CHEBI:58349"/>
    </ligand>
</feature>
<evidence type="ECO:0000256" key="1">
    <source>
        <dbReference type="ARBA" id="ARBA00002151"/>
    </source>
</evidence>
<accession>A0A1M7SCZ8</accession>
<feature type="binding site" evidence="15">
    <location>
        <position position="93"/>
    </location>
    <ligand>
        <name>Zn(2+)</name>
        <dbReference type="ChEBI" id="CHEBI:29105"/>
        <note>catalytic</note>
    </ligand>
</feature>
<feature type="binding site" evidence="14">
    <location>
        <begin position="317"/>
        <end position="323"/>
    </location>
    <ligand>
        <name>NADP(+)</name>
        <dbReference type="ChEBI" id="CHEBI:58349"/>
    </ligand>
</feature>
<dbReference type="STRING" id="1121455.SAMN02745728_00782"/>
<evidence type="ECO:0000256" key="8">
    <source>
        <dbReference type="ARBA" id="ARBA00022833"/>
    </source>
</evidence>
<dbReference type="GO" id="GO:0008703">
    <property type="term" value="F:5-amino-6-(5-phosphoribosylamino)uracil reductase activity"/>
    <property type="evidence" value="ECO:0007669"/>
    <property type="project" value="UniProtKB-EC"/>
</dbReference>
<dbReference type="SUPFAM" id="SSF53927">
    <property type="entry name" value="Cytidine deaminase-like"/>
    <property type="match status" value="1"/>
</dbReference>
<dbReference type="GO" id="GO:0008270">
    <property type="term" value="F:zinc ion binding"/>
    <property type="evidence" value="ECO:0007669"/>
    <property type="project" value="InterPro"/>
</dbReference>
<evidence type="ECO:0000256" key="13">
    <source>
        <dbReference type="PIRSR" id="PIRSR006769-1"/>
    </source>
</evidence>
<dbReference type="Proteomes" id="UP000186469">
    <property type="component" value="Unassembled WGS sequence"/>
</dbReference>
<evidence type="ECO:0000256" key="10">
    <source>
        <dbReference type="ARBA" id="ARBA00023002"/>
    </source>
</evidence>
<evidence type="ECO:0000256" key="11">
    <source>
        <dbReference type="ARBA" id="ARBA00023268"/>
    </source>
</evidence>
<comment type="pathway">
    <text evidence="2 12">Cofactor biosynthesis; riboflavin biosynthesis; 5-amino-6-(D-ribitylamino)uracil from GTP: step 2/4.</text>
</comment>
<feature type="binding site" evidence="14">
    <location>
        <position position="178"/>
    </location>
    <ligand>
        <name>NADP(+)</name>
        <dbReference type="ChEBI" id="CHEBI:58349"/>
    </ligand>
</feature>
<proteinExistence type="inferred from homology"/>
<feature type="binding site" evidence="14">
    <location>
        <position position="215"/>
    </location>
    <ligand>
        <name>substrate</name>
    </ligand>
</feature>
<feature type="binding site" evidence="14">
    <location>
        <position position="234"/>
    </location>
    <ligand>
        <name>NADP(+)</name>
        <dbReference type="ChEBI" id="CHEBI:58349"/>
    </ligand>
</feature>
<dbReference type="PANTHER" id="PTHR38011">
    <property type="entry name" value="DIHYDROFOLATE REDUCTASE FAMILY PROTEIN (AFU_ORTHOLOGUE AFUA_8G06820)"/>
    <property type="match status" value="1"/>
</dbReference>
<dbReference type="PANTHER" id="PTHR38011:SF7">
    <property type="entry name" value="2,5-DIAMINO-6-RIBOSYLAMINO-4(3H)-PYRIMIDINONE 5'-PHOSPHATE REDUCTASE"/>
    <property type="match status" value="1"/>
</dbReference>
<dbReference type="RefSeq" id="WP_072696471.1">
    <property type="nucleotide sequence ID" value="NZ_FRDI01000003.1"/>
</dbReference>
<dbReference type="InterPro" id="IPR016192">
    <property type="entry name" value="APOBEC/CMP_deaminase_Zn-bd"/>
</dbReference>
<protein>
    <recommendedName>
        <fullName evidence="12">Riboflavin biosynthesis protein RibD</fullName>
    </recommendedName>
    <domain>
        <recommendedName>
            <fullName evidence="12">Diaminohydroxyphosphoribosylaminopyrimidine deaminase</fullName>
            <shortName evidence="12">DRAP deaminase</shortName>
            <ecNumber evidence="12">3.5.4.26</ecNumber>
        </recommendedName>
        <alternativeName>
            <fullName evidence="12">Riboflavin-specific deaminase</fullName>
        </alternativeName>
    </domain>
    <domain>
        <recommendedName>
            <fullName evidence="12">5-amino-6-(5-phosphoribosylamino)uracil reductase</fullName>
            <ecNumber evidence="12">1.1.1.193</ecNumber>
        </recommendedName>
        <alternativeName>
            <fullName evidence="12">HTP reductase</fullName>
        </alternativeName>
    </domain>
</protein>
<dbReference type="Gene3D" id="3.40.430.10">
    <property type="entry name" value="Dihydrofolate Reductase, subunit A"/>
    <property type="match status" value="1"/>
</dbReference>
<keyword evidence="9 12" id="KW-0521">NADP</keyword>
<evidence type="ECO:0000313" key="17">
    <source>
        <dbReference type="EMBL" id="SHN56367.1"/>
    </source>
</evidence>
<comment type="catalytic activity">
    <reaction evidence="12">
        <text>2,5-diamino-6-hydroxy-4-(5-phosphoribosylamino)-pyrimidine + H2O + H(+) = 5-amino-6-(5-phospho-D-ribosylamino)uracil + NH4(+)</text>
        <dbReference type="Rhea" id="RHEA:21868"/>
        <dbReference type="ChEBI" id="CHEBI:15377"/>
        <dbReference type="ChEBI" id="CHEBI:15378"/>
        <dbReference type="ChEBI" id="CHEBI:28938"/>
        <dbReference type="ChEBI" id="CHEBI:58453"/>
        <dbReference type="ChEBI" id="CHEBI:58614"/>
        <dbReference type="EC" id="3.5.4.26"/>
    </reaction>
</comment>
<evidence type="ECO:0000256" key="9">
    <source>
        <dbReference type="ARBA" id="ARBA00022857"/>
    </source>
</evidence>
<gene>
    <name evidence="17" type="ORF">SAMN02745728_00782</name>
</gene>
<dbReference type="PROSITE" id="PS51747">
    <property type="entry name" value="CYT_DCMP_DEAMINASES_2"/>
    <property type="match status" value="1"/>
</dbReference>
<dbReference type="EC" id="3.5.4.26" evidence="12"/>
<sequence>MNISEHKIHNLMLKAVELAKQGRWITTPNPCVGALIVSPQGEIVAQGFHKAYGEAHAEINALNEAKNKNLNLTDHILFITLEPCKHKGKTPPCTEAILQSGIQNIVIGCLDPNPEASGGATFLQEKGLNVKVGIAEEACLDLIADFYVWKTTNVPYTILKLASTLDGRIASRTGQSQWISSEESRAEVHFLRSKMDAIIVGGNTFNQDDPSLTYRPKEGCPPATKQPLAVIVTSRLPSAESNFKLIKERPTQTIFWTTVAAAASPKAAALRNIGVTVYGLPIKAKAGSSTRVTLDLSVGLEILRKEHNCYHLMCEGGGKLGTALLDDGLAHELHLHYAPKILGDHEAISLFDGRCPMQMTEAIPLKILSIKILGTDTIIKLRPHNDILQCINTFQPNITAKKN</sequence>
<dbReference type="InterPro" id="IPR050765">
    <property type="entry name" value="Riboflavin_Biosynth_HTPR"/>
</dbReference>
<evidence type="ECO:0000256" key="2">
    <source>
        <dbReference type="ARBA" id="ARBA00004882"/>
    </source>
</evidence>
<evidence type="ECO:0000256" key="7">
    <source>
        <dbReference type="ARBA" id="ARBA00022723"/>
    </source>
</evidence>
<evidence type="ECO:0000259" key="16">
    <source>
        <dbReference type="PROSITE" id="PS51747"/>
    </source>
</evidence>
<dbReference type="Pfam" id="PF00383">
    <property type="entry name" value="dCMP_cyt_deam_1"/>
    <property type="match status" value="1"/>
</dbReference>
<feature type="binding site" evidence="15">
    <location>
        <position position="56"/>
    </location>
    <ligand>
        <name>Zn(2+)</name>
        <dbReference type="ChEBI" id="CHEBI:29105"/>
        <note>catalytic</note>
    </ligand>
</feature>
<dbReference type="Gene3D" id="3.40.140.10">
    <property type="entry name" value="Cytidine Deaminase, domain 2"/>
    <property type="match status" value="1"/>
</dbReference>
<dbReference type="InterPro" id="IPR016193">
    <property type="entry name" value="Cytidine_deaminase-like"/>
</dbReference>
<dbReference type="EC" id="1.1.1.193" evidence="12"/>
<keyword evidence="6 12" id="KW-0686">Riboflavin biosynthesis</keyword>
<dbReference type="PIRSF" id="PIRSF006769">
    <property type="entry name" value="RibD"/>
    <property type="match status" value="1"/>
</dbReference>
<keyword evidence="18" id="KW-1185">Reference proteome</keyword>
<dbReference type="InterPro" id="IPR002734">
    <property type="entry name" value="RibDG_C"/>
</dbReference>
<comment type="catalytic activity">
    <reaction evidence="12">
        <text>5-amino-6-(5-phospho-D-ribitylamino)uracil + NADP(+) = 5-amino-6-(5-phospho-D-ribosylamino)uracil + NADPH + H(+)</text>
        <dbReference type="Rhea" id="RHEA:17845"/>
        <dbReference type="ChEBI" id="CHEBI:15378"/>
        <dbReference type="ChEBI" id="CHEBI:57783"/>
        <dbReference type="ChEBI" id="CHEBI:58349"/>
        <dbReference type="ChEBI" id="CHEBI:58421"/>
        <dbReference type="ChEBI" id="CHEBI:58453"/>
        <dbReference type="EC" id="1.1.1.193"/>
    </reaction>
</comment>
<evidence type="ECO:0000313" key="18">
    <source>
        <dbReference type="Proteomes" id="UP000186469"/>
    </source>
</evidence>
<comment type="similarity">
    <text evidence="4 12">In the N-terminal section; belongs to the cytidine and deoxycytidylate deaminase family.</text>
</comment>
<feature type="binding site" evidence="14">
    <location>
        <position position="176"/>
    </location>
    <ligand>
        <name>substrate</name>
    </ligand>
</feature>
<evidence type="ECO:0000256" key="3">
    <source>
        <dbReference type="ARBA" id="ARBA00004910"/>
    </source>
</evidence>
<reference evidence="17 18" key="1">
    <citation type="submission" date="2016-12" db="EMBL/GenBank/DDBJ databases">
        <authorList>
            <person name="Song W.-J."/>
            <person name="Kurnit D.M."/>
        </authorList>
    </citation>
    <scope>NUCLEOTIDE SEQUENCE [LARGE SCALE GENOMIC DNA]</scope>
    <source>
        <strain evidence="17 18">DSM 11393</strain>
    </source>
</reference>
<dbReference type="InterPro" id="IPR002125">
    <property type="entry name" value="CMP_dCMP_dom"/>
</dbReference>
<evidence type="ECO:0000256" key="14">
    <source>
        <dbReference type="PIRSR" id="PIRSR006769-2"/>
    </source>
</evidence>
<evidence type="ECO:0000256" key="6">
    <source>
        <dbReference type="ARBA" id="ARBA00022619"/>
    </source>
</evidence>
<dbReference type="CDD" id="cd01284">
    <property type="entry name" value="Riboflavin_deaminase-reductase"/>
    <property type="match status" value="1"/>
</dbReference>
<feature type="binding site" evidence="14">
    <location>
        <position position="208"/>
    </location>
    <ligand>
        <name>NADP(+)</name>
        <dbReference type="ChEBI" id="CHEBI:58349"/>
    </ligand>
</feature>
<feature type="domain" description="CMP/dCMP-type deaminase" evidence="16">
    <location>
        <begin position="6"/>
        <end position="120"/>
    </location>
</feature>
<evidence type="ECO:0000256" key="4">
    <source>
        <dbReference type="ARBA" id="ARBA00005259"/>
    </source>
</evidence>
<keyword evidence="7 12" id="KW-0479">Metal-binding</keyword>
<dbReference type="InterPro" id="IPR024072">
    <property type="entry name" value="DHFR-like_dom_sf"/>
</dbReference>
<evidence type="ECO:0000256" key="15">
    <source>
        <dbReference type="PIRSR" id="PIRSR006769-3"/>
    </source>
</evidence>
<dbReference type="PROSITE" id="PS00903">
    <property type="entry name" value="CYT_DCMP_DEAMINASES_1"/>
    <property type="match status" value="1"/>
</dbReference>
<organism evidence="17 18">
    <name type="scientific">Desulfovibrio litoralis DSM 11393</name>
    <dbReference type="NCBI Taxonomy" id="1121455"/>
    <lineage>
        <taxon>Bacteria</taxon>
        <taxon>Pseudomonadati</taxon>
        <taxon>Thermodesulfobacteriota</taxon>
        <taxon>Desulfovibrionia</taxon>
        <taxon>Desulfovibrionales</taxon>
        <taxon>Desulfovibrionaceae</taxon>
        <taxon>Desulfovibrio</taxon>
    </lineage>
</organism>
<dbReference type="Pfam" id="PF01872">
    <property type="entry name" value="RibD_C"/>
    <property type="match status" value="1"/>
</dbReference>
<feature type="binding site" evidence="14">
    <location>
        <position position="204"/>
    </location>
    <ligand>
        <name>NADP(+)</name>
        <dbReference type="ChEBI" id="CHEBI:58349"/>
    </ligand>
</feature>
<keyword evidence="11" id="KW-0511">Multifunctional enzyme</keyword>
<dbReference type="NCBIfam" id="TIGR00326">
    <property type="entry name" value="eubact_ribD"/>
    <property type="match status" value="1"/>
</dbReference>
<comment type="similarity">
    <text evidence="5 12">In the C-terminal section; belongs to the HTP reductase family.</text>
</comment>
<comment type="cofactor">
    <cofactor evidence="12 15">
        <name>Zn(2+)</name>
        <dbReference type="ChEBI" id="CHEBI:29105"/>
    </cofactor>
    <text evidence="12 15">Binds 1 zinc ion.</text>
</comment>
<keyword evidence="10 12" id="KW-0560">Oxidoreductase</keyword>
<dbReference type="SUPFAM" id="SSF53597">
    <property type="entry name" value="Dihydrofolate reductase-like"/>
    <property type="match status" value="1"/>
</dbReference>
<dbReference type="GO" id="GO:0008835">
    <property type="term" value="F:diaminohydroxyphosphoribosylaminopyrimidine deaminase activity"/>
    <property type="evidence" value="ECO:0007669"/>
    <property type="project" value="UniProtKB-EC"/>
</dbReference>
<comment type="function">
    <text evidence="1 12">Converts 2,5-diamino-6-(ribosylamino)-4(3h)-pyrimidinone 5'-phosphate into 5-amino-6-(ribosylamino)-2,4(1h,3h)-pyrimidinedione 5'-phosphate.</text>
</comment>
<keyword evidence="8 12" id="KW-0862">Zinc</keyword>
<name>A0A1M7SCZ8_9BACT</name>
<dbReference type="InterPro" id="IPR004794">
    <property type="entry name" value="Eubact_RibD"/>
</dbReference>
<feature type="binding site" evidence="14">
    <location>
        <position position="315"/>
    </location>
    <ligand>
        <name>substrate</name>
    </ligand>
</feature>
<keyword evidence="12" id="KW-0378">Hydrolase</keyword>
<evidence type="ECO:0000256" key="5">
    <source>
        <dbReference type="ARBA" id="ARBA00007417"/>
    </source>
</evidence>
<dbReference type="AlphaFoldDB" id="A0A1M7SCZ8"/>
<dbReference type="EMBL" id="FRDI01000003">
    <property type="protein sequence ID" value="SHN56367.1"/>
    <property type="molecule type" value="Genomic_DNA"/>
</dbReference>
<feature type="binding site" evidence="15">
    <location>
        <position position="84"/>
    </location>
    <ligand>
        <name>Zn(2+)</name>
        <dbReference type="ChEBI" id="CHEBI:29105"/>
        <note>catalytic</note>
    </ligand>
</feature>
<evidence type="ECO:0000256" key="12">
    <source>
        <dbReference type="PIRNR" id="PIRNR006769"/>
    </source>
</evidence>
<comment type="pathway">
    <text evidence="3 12">Cofactor biosynthesis; riboflavin biosynthesis; 5-amino-6-(D-ribitylamino)uracil from GTP: step 3/4.</text>
</comment>
<dbReference type="UniPathway" id="UPA00275">
    <property type="reaction ID" value="UER00401"/>
</dbReference>
<feature type="binding site" evidence="14">
    <location>
        <position position="192"/>
    </location>
    <ligand>
        <name>substrate</name>
    </ligand>
</feature>